<protein>
    <recommendedName>
        <fullName evidence="6">Probable inorganic carbon transporter subunit DabA</fullName>
    </recommendedName>
</protein>
<comment type="subcellular location">
    <subcellularLocation>
        <location evidence="6">Cell membrane</location>
        <topology evidence="6">Peripheral membrane protein</topology>
    </subcellularLocation>
</comment>
<name>A0A418YN79_9SPHN</name>
<evidence type="ECO:0000256" key="4">
    <source>
        <dbReference type="ARBA" id="ARBA00022833"/>
    </source>
</evidence>
<evidence type="ECO:0000256" key="6">
    <source>
        <dbReference type="HAMAP-Rule" id="MF_01871"/>
    </source>
</evidence>
<keyword evidence="2 6" id="KW-1003">Cell membrane</keyword>
<dbReference type="EMBL" id="QVRA01000025">
    <property type="protein sequence ID" value="RJG52538.1"/>
    <property type="molecule type" value="Genomic_DNA"/>
</dbReference>
<accession>A0A418YN79</accession>
<comment type="subunit">
    <text evidence="6">Forms a complex with DabB.</text>
</comment>
<dbReference type="AlphaFoldDB" id="A0A418YN79"/>
<comment type="similarity">
    <text evidence="6">Belongs to the inorganic carbon transporter (TC 9.A.2) DabA family.</text>
</comment>
<dbReference type="InterPro" id="IPR018752">
    <property type="entry name" value="DabA"/>
</dbReference>
<keyword evidence="1 6" id="KW-0813">Transport</keyword>
<sequence length="850" mass="91765">MTLEFAHPSCALAPGYAETAKLVGLASKAVAPLWPLESPIAVNPLSGFEDLPFFDAAEAASDIFKARSCLPVSLWRRLTDNSKVDRAILAEVAVERLGGLNLAFEAVLPNINAHDILMARLLHLPSDDTEPKPLASPSRAELFVAKWCAAFLDQGLSAVEMPGREKGLYRATLDLIVHDPEFIALTGKRAKAVYHKAPMDPVTAIAQRLDSFGDNQLGKLALLRELLGRLPGWAGHIRWRSEYADQAYSVGAPATITDYLALWMLVLDFDTAMPVADSLPIQEYEGLASHFGIPVKAFVSLNGAAKTRLNYILGINGHQLSMMFMEAAERGFQAKIVQGLRNAERAPKVTPKRYDAQLIFCIDVRSEPLRRAIEQQGSYDTYGYAGFFGLPIAMRAPTDRIARRQLPVLLEPQHEVAQAVASSRLGSDSSLLASHARQSSASRLLNGAKRTMATSFAAAEGTGPIAGAMMLLRNLAPRIARQLTGPDDAGLSAQLSPCLSDVHSHGLGLEEKASYATGLFKLTGLVPETLAPLVLLVGHGATSTNNPFGGALECGACGGRAGGPNARVMAAILNDPNVRARLAEQNMTIPCDTRFVAGQHDTTTDNVMLFDCEQVPQSHCDALGKIAWDMAYASTRSREERGRKLNRSAADLMVGALHWGEVRPEWGLSGNAAFIAGPRSLTQEIDLDGRVFLHSYDWRTDSDGGALKTILTAPMVVAQWINCQYLFSTIDNNVYGAGDKTVHNVLGGFGVVRGNGGDLCVGLPRQSLFCDDGTPHHVPQRLLTIVQAPLDRVDAIILEDALLGRLFGNGWVKLVVIDPTNGRVSRWTAGDELIRFSDAPGGWAEPRTIV</sequence>
<comment type="function">
    <text evidence="6">Part of an energy-coupled inorganic carbon pump.</text>
</comment>
<dbReference type="GO" id="GO:0005886">
    <property type="term" value="C:plasma membrane"/>
    <property type="evidence" value="ECO:0007669"/>
    <property type="project" value="UniProtKB-SubCell"/>
</dbReference>
<evidence type="ECO:0000256" key="2">
    <source>
        <dbReference type="ARBA" id="ARBA00022475"/>
    </source>
</evidence>
<dbReference type="OrthoDB" id="9805101at2"/>
<keyword evidence="5 6" id="KW-0472">Membrane</keyword>
<feature type="binding site" evidence="6">
    <location>
        <position position="361"/>
    </location>
    <ligand>
        <name>Zn(2+)</name>
        <dbReference type="ChEBI" id="CHEBI:29105"/>
    </ligand>
</feature>
<dbReference type="PANTHER" id="PTHR38344:SF1">
    <property type="entry name" value="INORGANIC CARBON TRANSPORTER SUBUNIT DABA-RELATED"/>
    <property type="match status" value="1"/>
</dbReference>
<gene>
    <name evidence="6" type="primary">dabA</name>
    <name evidence="7" type="ORF">D0Z70_19650</name>
</gene>
<dbReference type="Pfam" id="PF10070">
    <property type="entry name" value="DabA"/>
    <property type="match status" value="1"/>
</dbReference>
<evidence type="ECO:0000313" key="8">
    <source>
        <dbReference type="Proteomes" id="UP000283469"/>
    </source>
</evidence>
<comment type="cofactor">
    <cofactor evidence="6">
        <name>Zn(2+)</name>
        <dbReference type="ChEBI" id="CHEBI:29105"/>
    </cofactor>
</comment>
<feature type="binding site" evidence="6">
    <location>
        <position position="554"/>
    </location>
    <ligand>
        <name>Zn(2+)</name>
        <dbReference type="ChEBI" id="CHEBI:29105"/>
    </ligand>
</feature>
<organism evidence="7 8">
    <name type="scientific">Sphingobium terrigena</name>
    <dbReference type="NCBI Taxonomy" id="2304063"/>
    <lineage>
        <taxon>Bacteria</taxon>
        <taxon>Pseudomonadati</taxon>
        <taxon>Pseudomonadota</taxon>
        <taxon>Alphaproteobacteria</taxon>
        <taxon>Sphingomonadales</taxon>
        <taxon>Sphingomonadaceae</taxon>
        <taxon>Sphingobium</taxon>
    </lineage>
</organism>
<dbReference type="RefSeq" id="WP_119749394.1">
    <property type="nucleotide sequence ID" value="NZ_QVRA01000025.1"/>
</dbReference>
<keyword evidence="4 6" id="KW-0862">Zinc</keyword>
<proteinExistence type="inferred from homology"/>
<feature type="binding site" evidence="6">
    <location>
        <position position="539"/>
    </location>
    <ligand>
        <name>Zn(2+)</name>
        <dbReference type="ChEBI" id="CHEBI:29105"/>
    </ligand>
</feature>
<keyword evidence="3 6" id="KW-0479">Metal-binding</keyword>
<keyword evidence="8" id="KW-1185">Reference proteome</keyword>
<dbReference type="PANTHER" id="PTHR38344">
    <property type="entry name" value="UPF0753 PROTEIN AQ_863"/>
    <property type="match status" value="1"/>
</dbReference>
<reference evidence="7 8" key="1">
    <citation type="submission" date="2018-08" db="EMBL/GenBank/DDBJ databases">
        <title>Sphingobium sp. EO9.</title>
        <authorList>
            <person name="Park Y."/>
            <person name="Kim K.H."/>
            <person name="Jeon C.O."/>
        </authorList>
    </citation>
    <scope>NUCLEOTIDE SEQUENCE [LARGE SCALE GENOMIC DNA]</scope>
    <source>
        <strain evidence="7 8">EO9</strain>
    </source>
</reference>
<dbReference type="HAMAP" id="MF_01871">
    <property type="entry name" value="DabA"/>
    <property type="match status" value="1"/>
</dbReference>
<comment type="caution">
    <text evidence="7">The sequence shown here is derived from an EMBL/GenBank/DDBJ whole genome shotgun (WGS) entry which is preliminary data.</text>
</comment>
<evidence type="ECO:0000256" key="5">
    <source>
        <dbReference type="ARBA" id="ARBA00023136"/>
    </source>
</evidence>
<evidence type="ECO:0000256" key="3">
    <source>
        <dbReference type="ARBA" id="ARBA00022723"/>
    </source>
</evidence>
<feature type="binding site" evidence="6">
    <location>
        <position position="363"/>
    </location>
    <ligand>
        <name>Zn(2+)</name>
        <dbReference type="ChEBI" id="CHEBI:29105"/>
    </ligand>
</feature>
<dbReference type="GO" id="GO:0008270">
    <property type="term" value="F:zinc ion binding"/>
    <property type="evidence" value="ECO:0007669"/>
    <property type="project" value="UniProtKB-UniRule"/>
</dbReference>
<evidence type="ECO:0000313" key="7">
    <source>
        <dbReference type="EMBL" id="RJG52538.1"/>
    </source>
</evidence>
<evidence type="ECO:0000256" key="1">
    <source>
        <dbReference type="ARBA" id="ARBA00022448"/>
    </source>
</evidence>
<dbReference type="Proteomes" id="UP000283469">
    <property type="component" value="Unassembled WGS sequence"/>
</dbReference>